<evidence type="ECO:0000256" key="1">
    <source>
        <dbReference type="SAM" id="MobiDB-lite"/>
    </source>
</evidence>
<evidence type="ECO:0000313" key="3">
    <source>
        <dbReference type="Proteomes" id="UP000578077"/>
    </source>
</evidence>
<dbReference type="SUPFAM" id="SSF53448">
    <property type="entry name" value="Nucleotide-diphospho-sugar transferases"/>
    <property type="match status" value="1"/>
</dbReference>
<organism evidence="2 3">
    <name type="scientific">Streptomonospora salina</name>
    <dbReference type="NCBI Taxonomy" id="104205"/>
    <lineage>
        <taxon>Bacteria</taxon>
        <taxon>Bacillati</taxon>
        <taxon>Actinomycetota</taxon>
        <taxon>Actinomycetes</taxon>
        <taxon>Streptosporangiales</taxon>
        <taxon>Nocardiopsidaceae</taxon>
        <taxon>Streptomonospora</taxon>
    </lineage>
</organism>
<dbReference type="PANTHER" id="PTHR36529">
    <property type="entry name" value="SLL1095 PROTEIN"/>
    <property type="match status" value="1"/>
</dbReference>
<feature type="compositionally biased region" description="Basic and acidic residues" evidence="1">
    <location>
        <begin position="1"/>
        <end position="10"/>
    </location>
</feature>
<accession>A0A841E0H4</accession>
<dbReference type="RefSeq" id="WP_184632915.1">
    <property type="nucleotide sequence ID" value="NZ_BAABKT010000006.1"/>
</dbReference>
<comment type="caution">
    <text evidence="2">The sequence shown here is derived from an EMBL/GenBank/DDBJ whole genome shotgun (WGS) entry which is preliminary data.</text>
</comment>
<proteinExistence type="predicted"/>
<keyword evidence="2" id="KW-0808">Transferase</keyword>
<feature type="compositionally biased region" description="Pro residues" evidence="1">
    <location>
        <begin position="18"/>
        <end position="33"/>
    </location>
</feature>
<protein>
    <submittedName>
        <fullName evidence="2">Glycosyltransferase A (GT-A) superfamily protein (DUF2064 family)</fullName>
    </submittedName>
</protein>
<dbReference type="Gene3D" id="3.90.550.10">
    <property type="entry name" value="Spore Coat Polysaccharide Biosynthesis Protein SpsA, Chain A"/>
    <property type="match status" value="1"/>
</dbReference>
<evidence type="ECO:0000313" key="2">
    <source>
        <dbReference type="EMBL" id="MBB5996635.1"/>
    </source>
</evidence>
<sequence length="250" mass="25405">MTAPGGRRDGPAAADPGTRPPPLPEHAPAPPPAGRDAPTGPTALLVIAKEPVPGRVKTRLAPACTAQEAADVAAAALADTLDTALAAPVRRRVLVLSGAPGPWLPERGFEVVGQAPGGLDERLAAAFAACSGPTLLIGMDTPQATPAVLGPALAADAWHRADAWFGPAEDGGFWALGMAEPDPRLLRGVPMSTDRTGAIQRERLVRAGLRVGDLPALVDADTPEAAARVARAAPGSRFAAAWRRRGSAGA</sequence>
<feature type="region of interest" description="Disordered" evidence="1">
    <location>
        <begin position="1"/>
        <end position="41"/>
    </location>
</feature>
<gene>
    <name evidence="2" type="ORF">HNR25_000386</name>
</gene>
<dbReference type="Proteomes" id="UP000578077">
    <property type="component" value="Unassembled WGS sequence"/>
</dbReference>
<dbReference type="InterPro" id="IPR018641">
    <property type="entry name" value="Trfase_1_rSAM/seldom-assoc"/>
</dbReference>
<reference evidence="2 3" key="1">
    <citation type="submission" date="2020-08" db="EMBL/GenBank/DDBJ databases">
        <title>Sequencing the genomes of 1000 actinobacteria strains.</title>
        <authorList>
            <person name="Klenk H.-P."/>
        </authorList>
    </citation>
    <scope>NUCLEOTIDE SEQUENCE [LARGE SCALE GENOMIC DNA]</scope>
    <source>
        <strain evidence="2 3">DSM 44593</strain>
    </source>
</reference>
<name>A0A841E0H4_9ACTN</name>
<dbReference type="GO" id="GO:0016740">
    <property type="term" value="F:transferase activity"/>
    <property type="evidence" value="ECO:0007669"/>
    <property type="project" value="UniProtKB-KW"/>
</dbReference>
<dbReference type="AlphaFoldDB" id="A0A841E0H4"/>
<dbReference type="InterPro" id="IPR029044">
    <property type="entry name" value="Nucleotide-diphossugar_trans"/>
</dbReference>
<dbReference type="Pfam" id="PF09837">
    <property type="entry name" value="DUF2064"/>
    <property type="match status" value="1"/>
</dbReference>
<dbReference type="EMBL" id="JACHLY010000001">
    <property type="protein sequence ID" value="MBB5996635.1"/>
    <property type="molecule type" value="Genomic_DNA"/>
</dbReference>
<keyword evidence="3" id="KW-1185">Reference proteome</keyword>
<dbReference type="PANTHER" id="PTHR36529:SF1">
    <property type="entry name" value="GLYCOSYLTRANSFERASE"/>
    <property type="match status" value="1"/>
</dbReference>